<accession>A0A7W7DI46</accession>
<proteinExistence type="predicted"/>
<dbReference type="AlphaFoldDB" id="A0A7W7DI46"/>
<dbReference type="GeneID" id="95793093"/>
<gene>
    <name evidence="2" type="ORF">BJ965_001068</name>
</gene>
<evidence type="ECO:0000256" key="1">
    <source>
        <dbReference type="SAM" id="MobiDB-lite"/>
    </source>
</evidence>
<evidence type="ECO:0000313" key="2">
    <source>
        <dbReference type="EMBL" id="MBB4711186.1"/>
    </source>
</evidence>
<name>A0A7W7DI46_9ACTN</name>
<reference evidence="2 3" key="1">
    <citation type="submission" date="2020-08" db="EMBL/GenBank/DDBJ databases">
        <title>Sequencing the genomes of 1000 actinobacteria strains.</title>
        <authorList>
            <person name="Klenk H.-P."/>
        </authorList>
    </citation>
    <scope>NUCLEOTIDE SEQUENCE [LARGE SCALE GENOMIC DNA]</scope>
    <source>
        <strain evidence="2 3">DSM 40483</strain>
    </source>
</reference>
<dbReference type="EMBL" id="JACHMS010000001">
    <property type="protein sequence ID" value="MBB4711186.1"/>
    <property type="molecule type" value="Genomic_DNA"/>
</dbReference>
<feature type="region of interest" description="Disordered" evidence="1">
    <location>
        <begin position="164"/>
        <end position="185"/>
    </location>
</feature>
<evidence type="ECO:0000313" key="3">
    <source>
        <dbReference type="Proteomes" id="UP000565089"/>
    </source>
</evidence>
<organism evidence="2 3">
    <name type="scientific">Streptomyces luteogriseus</name>
    <dbReference type="NCBI Taxonomy" id="68233"/>
    <lineage>
        <taxon>Bacteria</taxon>
        <taxon>Bacillati</taxon>
        <taxon>Actinomycetota</taxon>
        <taxon>Actinomycetes</taxon>
        <taxon>Kitasatosporales</taxon>
        <taxon>Streptomycetaceae</taxon>
        <taxon>Streptomyces</taxon>
    </lineage>
</organism>
<feature type="compositionally biased region" description="Basic and acidic residues" evidence="1">
    <location>
        <begin position="166"/>
        <end position="185"/>
    </location>
</feature>
<dbReference type="Proteomes" id="UP000565089">
    <property type="component" value="Unassembled WGS sequence"/>
</dbReference>
<protein>
    <submittedName>
        <fullName evidence="2">Uncharacterized protein</fullName>
    </submittedName>
</protein>
<keyword evidence="3" id="KW-1185">Reference proteome</keyword>
<sequence>MSRTPAEQAPTTTAGALPPALPSDLAVAAQVAQQMLTDYAHVDHGDLFALNQAHGAIREALRIVLRAVGVEPDEAVTGSRNPADLGERCPAAHPEDPTPCDGPPVVTFLDSTNAGAKGCEHHGARFLASITGGRVYALPDAPDGAAIRVFKASAYIHPFPWLESAPRTRPEQRSHAENRARGEAE</sequence>
<comment type="caution">
    <text evidence="2">The sequence shown here is derived from an EMBL/GenBank/DDBJ whole genome shotgun (WGS) entry which is preliminary data.</text>
</comment>
<dbReference type="RefSeq" id="WP_184907582.1">
    <property type="nucleotide sequence ID" value="NZ_JACHMS010000001.1"/>
</dbReference>